<comment type="caution">
    <text evidence="2">The sequence shown here is derived from an EMBL/GenBank/DDBJ whole genome shotgun (WGS) entry which is preliminary data.</text>
</comment>
<evidence type="ECO:0000313" key="3">
    <source>
        <dbReference type="Proteomes" id="UP000320762"/>
    </source>
</evidence>
<accession>A0A550CWT4</accession>
<sequence length="123" mass="13772">MHGLQSHALCLIPALFRLLRSSWMVTFAKQPLGPFSAPCQPSCFSRSPPSLLLRVKAHTIATTLAHVVDQQIVVPDRRWLSPHRAARTILMVIVVLDLRFPKGTREYFSDTLRRQAPSSSAVT</sequence>
<dbReference type="EMBL" id="VDMD01000001">
    <property type="protein sequence ID" value="TRM69251.1"/>
    <property type="molecule type" value="Genomic_DNA"/>
</dbReference>
<protein>
    <recommendedName>
        <fullName evidence="4">Secreted protein</fullName>
    </recommendedName>
</protein>
<feature type="signal peptide" evidence="1">
    <location>
        <begin position="1"/>
        <end position="21"/>
    </location>
</feature>
<keyword evidence="3" id="KW-1185">Reference proteome</keyword>
<dbReference type="Proteomes" id="UP000320762">
    <property type="component" value="Unassembled WGS sequence"/>
</dbReference>
<organism evidence="2 3">
    <name type="scientific">Schizophyllum amplum</name>
    <dbReference type="NCBI Taxonomy" id="97359"/>
    <lineage>
        <taxon>Eukaryota</taxon>
        <taxon>Fungi</taxon>
        <taxon>Dikarya</taxon>
        <taxon>Basidiomycota</taxon>
        <taxon>Agaricomycotina</taxon>
        <taxon>Agaricomycetes</taxon>
        <taxon>Agaricomycetidae</taxon>
        <taxon>Agaricales</taxon>
        <taxon>Schizophyllaceae</taxon>
        <taxon>Schizophyllum</taxon>
    </lineage>
</organism>
<reference evidence="2 3" key="1">
    <citation type="journal article" date="2019" name="New Phytol.">
        <title>Comparative genomics reveals unique wood-decay strategies and fruiting body development in the Schizophyllaceae.</title>
        <authorList>
            <person name="Almasi E."/>
            <person name="Sahu N."/>
            <person name="Krizsan K."/>
            <person name="Balint B."/>
            <person name="Kovacs G.M."/>
            <person name="Kiss B."/>
            <person name="Cseklye J."/>
            <person name="Drula E."/>
            <person name="Henrissat B."/>
            <person name="Nagy I."/>
            <person name="Chovatia M."/>
            <person name="Adam C."/>
            <person name="LaButti K."/>
            <person name="Lipzen A."/>
            <person name="Riley R."/>
            <person name="Grigoriev I.V."/>
            <person name="Nagy L.G."/>
        </authorList>
    </citation>
    <scope>NUCLEOTIDE SEQUENCE [LARGE SCALE GENOMIC DNA]</scope>
    <source>
        <strain evidence="2 3">NL-1724</strain>
    </source>
</reference>
<evidence type="ECO:0000256" key="1">
    <source>
        <dbReference type="SAM" id="SignalP"/>
    </source>
</evidence>
<keyword evidence="1" id="KW-0732">Signal</keyword>
<gene>
    <name evidence="2" type="ORF">BD626DRAFT_8749</name>
</gene>
<name>A0A550CWT4_9AGAR</name>
<evidence type="ECO:0000313" key="2">
    <source>
        <dbReference type="EMBL" id="TRM69251.1"/>
    </source>
</evidence>
<dbReference type="AlphaFoldDB" id="A0A550CWT4"/>
<feature type="chain" id="PRO_5022246142" description="Secreted protein" evidence="1">
    <location>
        <begin position="22"/>
        <end position="123"/>
    </location>
</feature>
<evidence type="ECO:0008006" key="4">
    <source>
        <dbReference type="Google" id="ProtNLM"/>
    </source>
</evidence>
<proteinExistence type="predicted"/>